<evidence type="ECO:0000259" key="2">
    <source>
        <dbReference type="PROSITE" id="PS51194"/>
    </source>
</evidence>
<dbReference type="STRING" id="563040.Saut_1185"/>
<feature type="region of interest" description="Disordered" evidence="1">
    <location>
        <begin position="173"/>
        <end position="200"/>
    </location>
</feature>
<dbReference type="InterPro" id="IPR027417">
    <property type="entry name" value="P-loop_NTPase"/>
</dbReference>
<evidence type="ECO:0000313" key="3">
    <source>
        <dbReference type="EMBL" id="ADN09233.1"/>
    </source>
</evidence>
<feature type="domain" description="Helicase C-terminal" evidence="2">
    <location>
        <begin position="21"/>
        <end position="180"/>
    </location>
</feature>
<dbReference type="SUPFAM" id="SSF52540">
    <property type="entry name" value="P-loop containing nucleoside triphosphate hydrolases"/>
    <property type="match status" value="1"/>
</dbReference>
<keyword evidence="3" id="KW-0067">ATP-binding</keyword>
<dbReference type="PROSITE" id="PS51194">
    <property type="entry name" value="HELICASE_CTER"/>
    <property type="match status" value="1"/>
</dbReference>
<dbReference type="AlphaFoldDB" id="E0USZ2"/>
<name>E0USZ2_SULAO</name>
<dbReference type="Gene3D" id="3.40.50.300">
    <property type="entry name" value="P-loop containing nucleotide triphosphate hydrolases"/>
    <property type="match status" value="1"/>
</dbReference>
<dbReference type="EMBL" id="CP002205">
    <property type="protein sequence ID" value="ADN09233.1"/>
    <property type="molecule type" value="Genomic_DNA"/>
</dbReference>
<reference evidence="4" key="1">
    <citation type="journal article" date="2010" name="Stand. Genomic Sci.">
        <title>Complete genome sequence of Sulfurimonas autotrophica type strain (OK10).</title>
        <authorList>
            <person name="Sikorski J."/>
            <person name="Munk C."/>
            <person name="Lapidus A."/>
            <person name="Djao O."/>
            <person name="Lucas S."/>
            <person name="Glavina Del Rio T."/>
            <person name="Nolan M."/>
            <person name="Tice H."/>
            <person name="Han C."/>
            <person name="Cheng J."/>
            <person name="Tapia R."/>
            <person name="Goodwin L."/>
            <person name="Pitluck S."/>
            <person name="Liolios K."/>
            <person name="Ivanova N."/>
            <person name="Mavromatis K."/>
            <person name="Mikhailova N."/>
            <person name="Pati A."/>
            <person name="Sims D."/>
            <person name="Meincke L."/>
            <person name="Brettin T."/>
            <person name="Detter J."/>
            <person name="Chen A."/>
            <person name="Palaniappan K."/>
            <person name="Land M."/>
            <person name="Hauser L."/>
            <person name="Chang Y."/>
            <person name="Jeffries C."/>
            <person name="Rohde M."/>
            <person name="Lang E."/>
            <person name="Spring S."/>
            <person name="Goker M."/>
            <person name="Woyke T."/>
            <person name="Bristow J."/>
            <person name="Eisen J."/>
            <person name="Markowitz V."/>
            <person name="Hugenholtz P."/>
            <person name="Kyrpides N."/>
            <person name="Klenk H."/>
        </authorList>
    </citation>
    <scope>NUCLEOTIDE SEQUENCE [LARGE SCALE GENOMIC DNA]</scope>
    <source>
        <strain evidence="4">ATCC BAA-671 / DSM 16294 / JCM 11897 / OK10</strain>
    </source>
</reference>
<dbReference type="Pfam" id="PF00271">
    <property type="entry name" value="Helicase_C"/>
    <property type="match status" value="1"/>
</dbReference>
<evidence type="ECO:0000313" key="4">
    <source>
        <dbReference type="Proteomes" id="UP000007803"/>
    </source>
</evidence>
<organism evidence="3 4">
    <name type="scientific">Sulfurimonas autotrophica (strain ATCC BAA-671 / DSM 16294 / JCM 11897 / OK10)</name>
    <dbReference type="NCBI Taxonomy" id="563040"/>
    <lineage>
        <taxon>Bacteria</taxon>
        <taxon>Pseudomonadati</taxon>
        <taxon>Campylobacterota</taxon>
        <taxon>Epsilonproteobacteria</taxon>
        <taxon>Campylobacterales</taxon>
        <taxon>Sulfurimonadaceae</taxon>
        <taxon>Sulfurimonas</taxon>
    </lineage>
</organism>
<dbReference type="GO" id="GO:0004386">
    <property type="term" value="F:helicase activity"/>
    <property type="evidence" value="ECO:0007669"/>
    <property type="project" value="UniProtKB-KW"/>
</dbReference>
<dbReference type="RefSeq" id="WP_013326986.1">
    <property type="nucleotide sequence ID" value="NC_014506.1"/>
</dbReference>
<dbReference type="HOGENOM" id="CLU_1365606_0_0_7"/>
<keyword evidence="3" id="KW-0547">Nucleotide-binding</keyword>
<gene>
    <name evidence="3" type="ordered locus">Saut_1185</name>
</gene>
<dbReference type="Proteomes" id="UP000007803">
    <property type="component" value="Chromosome"/>
</dbReference>
<sequence length="200" mass="23155">MSEETSQPQKKYYDNISIGNRTKQLVFFVEQHDKPVHFELFLKENSLLKTVVTCKSKKAADTLGTHLKQKNINAIVIHGNHRASQIEEASVAFNNDESALLITTSKIYEMLELENIQRVVSYDLPFEPQSYFETLKAVDETGESILFVSAEDEKMLETLEFMMKCELPQEELESFTHTPLKQTSQSKNKKPRHKKMKKRI</sequence>
<keyword evidence="4" id="KW-1185">Reference proteome</keyword>
<dbReference type="OrthoDB" id="5334631at2"/>
<keyword evidence="3" id="KW-0347">Helicase</keyword>
<protein>
    <submittedName>
        <fullName evidence="3">Superfamily II DNA/RNA helicase</fullName>
    </submittedName>
</protein>
<dbReference type="KEGG" id="sua:Saut_1185"/>
<feature type="compositionally biased region" description="Basic residues" evidence="1">
    <location>
        <begin position="187"/>
        <end position="200"/>
    </location>
</feature>
<feature type="compositionally biased region" description="Polar residues" evidence="1">
    <location>
        <begin position="175"/>
        <end position="186"/>
    </location>
</feature>
<dbReference type="eggNOG" id="COG0513">
    <property type="taxonomic scope" value="Bacteria"/>
</dbReference>
<evidence type="ECO:0000256" key="1">
    <source>
        <dbReference type="SAM" id="MobiDB-lite"/>
    </source>
</evidence>
<accession>E0USZ2</accession>
<proteinExistence type="predicted"/>
<keyword evidence="3" id="KW-0378">Hydrolase</keyword>
<dbReference type="InterPro" id="IPR001650">
    <property type="entry name" value="Helicase_C-like"/>
</dbReference>
<dbReference type="PANTHER" id="PTHR47958">
    <property type="entry name" value="ATP-DEPENDENT RNA HELICASE DBP3"/>
    <property type="match status" value="1"/>
</dbReference>